<dbReference type="PROSITE" id="PS00198">
    <property type="entry name" value="4FE4S_FER_1"/>
    <property type="match status" value="1"/>
</dbReference>
<feature type="non-terminal residue" evidence="2">
    <location>
        <position position="250"/>
    </location>
</feature>
<name>X0XWZ8_9ZZZZ</name>
<evidence type="ECO:0000259" key="1">
    <source>
        <dbReference type="PROSITE" id="PS51379"/>
    </source>
</evidence>
<feature type="non-terminal residue" evidence="2">
    <location>
        <position position="1"/>
    </location>
</feature>
<dbReference type="PROSITE" id="PS51379">
    <property type="entry name" value="4FE4S_FER_2"/>
    <property type="match status" value="2"/>
</dbReference>
<feature type="domain" description="4Fe-4S ferredoxin-type" evidence="1">
    <location>
        <begin position="174"/>
        <end position="203"/>
    </location>
</feature>
<dbReference type="PANTHER" id="PTHR43534">
    <property type="entry name" value="MIND SUPERFAMILY P-LOOP ATPASE CONTAINING AN INSERTED FERREDOXIN DOMAIN"/>
    <property type="match status" value="1"/>
</dbReference>
<proteinExistence type="predicted"/>
<feature type="domain" description="4Fe-4S ferredoxin-type" evidence="1">
    <location>
        <begin position="138"/>
        <end position="167"/>
    </location>
</feature>
<dbReference type="SUPFAM" id="SSF54862">
    <property type="entry name" value="4Fe-4S ferredoxins"/>
    <property type="match status" value="1"/>
</dbReference>
<dbReference type="EMBL" id="BARS01043636">
    <property type="protein sequence ID" value="GAG41078.1"/>
    <property type="molecule type" value="Genomic_DNA"/>
</dbReference>
<dbReference type="Gene3D" id="3.30.70.20">
    <property type="match status" value="1"/>
</dbReference>
<accession>X0XWZ8</accession>
<sequence>DRVGVPVIGRIPFRREYAETYSRGDLLIDWHPELRGLLLHIYARACEVAAGPAQPLPQEEAPIRATARAATAPAGVPGAHRDMTVISGKGGTGKTIVTASLAALLDGKVLADCDVDAADLHLLLKPQIQEVEDFVGGRKAVILPDKCTGCGRCAEFCHFEAIEPEGFDDQGRPTTYRIDQFACEGCGLCGYVCPVEAVEVSEAVTGQCYVSETECGPFAHAKLGIAEENTGRLVTHVRDRAAELTALDGA</sequence>
<reference evidence="2" key="1">
    <citation type="journal article" date="2014" name="Front. Microbiol.">
        <title>High frequency of phylogenetically diverse reductive dehalogenase-homologous genes in deep subseafloor sedimentary metagenomes.</title>
        <authorList>
            <person name="Kawai M."/>
            <person name="Futagami T."/>
            <person name="Toyoda A."/>
            <person name="Takaki Y."/>
            <person name="Nishi S."/>
            <person name="Hori S."/>
            <person name="Arai W."/>
            <person name="Tsubouchi T."/>
            <person name="Morono Y."/>
            <person name="Uchiyama I."/>
            <person name="Ito T."/>
            <person name="Fujiyama A."/>
            <person name="Inagaki F."/>
            <person name="Takami H."/>
        </authorList>
    </citation>
    <scope>NUCLEOTIDE SEQUENCE</scope>
    <source>
        <strain evidence="2">Expedition CK06-06</strain>
    </source>
</reference>
<gene>
    <name evidence="2" type="ORF">S01H1_66027</name>
</gene>
<evidence type="ECO:0000313" key="2">
    <source>
        <dbReference type="EMBL" id="GAG41078.1"/>
    </source>
</evidence>
<organism evidence="2">
    <name type="scientific">marine sediment metagenome</name>
    <dbReference type="NCBI Taxonomy" id="412755"/>
    <lineage>
        <taxon>unclassified sequences</taxon>
        <taxon>metagenomes</taxon>
        <taxon>ecological metagenomes</taxon>
    </lineage>
</organism>
<dbReference type="AlphaFoldDB" id="X0XWZ8"/>
<protein>
    <recommendedName>
        <fullName evidence="1">4Fe-4S ferredoxin-type domain-containing protein</fullName>
    </recommendedName>
</protein>
<dbReference type="InterPro" id="IPR027417">
    <property type="entry name" value="P-loop_NTPase"/>
</dbReference>
<dbReference type="Gene3D" id="3.40.50.300">
    <property type="entry name" value="P-loop containing nucleotide triphosphate hydrolases"/>
    <property type="match status" value="1"/>
</dbReference>
<comment type="caution">
    <text evidence="2">The sequence shown here is derived from an EMBL/GenBank/DDBJ whole genome shotgun (WGS) entry which is preliminary data.</text>
</comment>
<dbReference type="PANTHER" id="PTHR43534:SF1">
    <property type="entry name" value="4FE-4S CLUSTER CONTAINING PARA FAMILY ATPASE PROTEIN"/>
    <property type="match status" value="1"/>
</dbReference>
<dbReference type="InterPro" id="IPR017900">
    <property type="entry name" value="4Fe4S_Fe_S_CS"/>
</dbReference>
<dbReference type="InterPro" id="IPR017896">
    <property type="entry name" value="4Fe4S_Fe-S-bd"/>
</dbReference>
<dbReference type="Pfam" id="PF12838">
    <property type="entry name" value="Fer4_7"/>
    <property type="match status" value="1"/>
</dbReference>